<keyword evidence="4" id="KW-1185">Reference proteome</keyword>
<dbReference type="InterPro" id="IPR051686">
    <property type="entry name" value="Lipoprotein_DolP"/>
</dbReference>
<dbReference type="PANTHER" id="PTHR34606">
    <property type="entry name" value="BON DOMAIN-CONTAINING PROTEIN"/>
    <property type="match status" value="1"/>
</dbReference>
<dbReference type="SMART" id="SM00749">
    <property type="entry name" value="BON"/>
    <property type="match status" value="6"/>
</dbReference>
<proteinExistence type="predicted"/>
<dbReference type="InterPro" id="IPR007055">
    <property type="entry name" value="BON_dom"/>
</dbReference>
<dbReference type="Pfam" id="PF04972">
    <property type="entry name" value="BON"/>
    <property type="match status" value="6"/>
</dbReference>
<dbReference type="PROSITE" id="PS50914">
    <property type="entry name" value="BON"/>
    <property type="match status" value="6"/>
</dbReference>
<dbReference type="PANTHER" id="PTHR34606:SF15">
    <property type="entry name" value="BON DOMAIN-CONTAINING PROTEIN"/>
    <property type="match status" value="1"/>
</dbReference>
<evidence type="ECO:0000313" key="3">
    <source>
        <dbReference type="EMBL" id="ALP53271.1"/>
    </source>
</evidence>
<feature type="domain" description="BON" evidence="2">
    <location>
        <begin position="171"/>
        <end position="239"/>
    </location>
</feature>
<feature type="domain" description="BON" evidence="2">
    <location>
        <begin position="427"/>
        <end position="493"/>
    </location>
</feature>
<dbReference type="STRING" id="1748243.Tel_08945"/>
<protein>
    <recommendedName>
        <fullName evidence="2">BON domain-containing protein</fullName>
    </recommendedName>
</protein>
<dbReference type="Proteomes" id="UP000055136">
    <property type="component" value="Chromosome"/>
</dbReference>
<dbReference type="Gene3D" id="3.30.1340.30">
    <property type="match status" value="6"/>
</dbReference>
<dbReference type="InterPro" id="IPR014004">
    <property type="entry name" value="Transpt-assoc_nodulatn_dom_bac"/>
</dbReference>
<sequence>MLTASVFIALTALSSSALLAQEIPATEMIMSIERELRFDQAVPEQNIDIDSKNGIVTLTGTVNDLLSKERAARIAETVKGVRAVNNRIDVVPVMDHMPWQLRQSVQAALFADAATESFEVTARVPSEGKVVLEGQTESWQERALAAKVAKGVAGVKELQNNIKVAKMEQRADREIEQDIEAALRWNVLVDSAMINVEVEDAKVKLSGTVGSAAEKRQASLDAWVSGVRSVDSEAIKVAEWARDPNLRKDKYSDKPDVEVKAAVRDALRYDPRVAVDDINVNVRDGFVTLQGKVSNLKAKQVAERDARNTVGVIGVSNLIKVRTEQPRSDALIAAEIRAALAGQAHIETDQIEVRVIDGTAHLDGRVDTVFKKASAEDVAARVAGVIHVQNDIEIGTPQPMVYNPYVDDWEIYNSPWYAVDRITPRKRDHEIRADINDELFWSPFVDADDVKVQVDAGIVTLKGQVESWREFDAATENALEGGAVRVVNKLEVD</sequence>
<name>A0A0S2TDN4_9GAMM</name>
<feature type="domain" description="BON" evidence="2">
    <location>
        <begin position="24"/>
        <end position="92"/>
    </location>
</feature>
<accession>A0A0S2TDN4</accession>
<reference evidence="3" key="1">
    <citation type="submission" date="2015-10" db="EMBL/GenBank/DDBJ databases">
        <title>Description of Candidatus Tenderia electrophaga gen. nov, sp. nov., an Uncultivated Electroautotroph from a Biocathode Enrichment.</title>
        <authorList>
            <person name="Eddie B.J."/>
            <person name="Malanoski A.P."/>
            <person name="Wang Z."/>
            <person name="Hall R.J."/>
            <person name="Oh S.D."/>
            <person name="Heiner C."/>
            <person name="Lin B."/>
            <person name="Strycharz-Glaven S.M."/>
        </authorList>
    </citation>
    <scope>NUCLEOTIDE SEQUENCE [LARGE SCALE GENOMIC DNA]</scope>
    <source>
        <strain evidence="3">NRL1</strain>
    </source>
</reference>
<organism evidence="3 4">
    <name type="scientific">Candidatus Tenderia electrophaga</name>
    <dbReference type="NCBI Taxonomy" id="1748243"/>
    <lineage>
        <taxon>Bacteria</taxon>
        <taxon>Pseudomonadati</taxon>
        <taxon>Pseudomonadota</taxon>
        <taxon>Gammaproteobacteria</taxon>
        <taxon>Candidatus Tenderiales</taxon>
        <taxon>Candidatus Tenderiaceae</taxon>
        <taxon>Candidatus Tenderia</taxon>
    </lineage>
</organism>
<feature type="signal peptide" evidence="1">
    <location>
        <begin position="1"/>
        <end position="20"/>
    </location>
</feature>
<evidence type="ECO:0000259" key="2">
    <source>
        <dbReference type="PROSITE" id="PS50914"/>
    </source>
</evidence>
<feature type="domain" description="BON" evidence="2">
    <location>
        <begin position="328"/>
        <end position="396"/>
    </location>
</feature>
<dbReference type="EMBL" id="CP013099">
    <property type="protein sequence ID" value="ALP53271.1"/>
    <property type="molecule type" value="Genomic_DNA"/>
</dbReference>
<gene>
    <name evidence="3" type="ORF">Tel_08945</name>
</gene>
<dbReference type="AlphaFoldDB" id="A0A0S2TDN4"/>
<evidence type="ECO:0000313" key="4">
    <source>
        <dbReference type="Proteomes" id="UP000055136"/>
    </source>
</evidence>
<evidence type="ECO:0000256" key="1">
    <source>
        <dbReference type="SAM" id="SignalP"/>
    </source>
</evidence>
<feature type="domain" description="BON" evidence="2">
    <location>
        <begin position="255"/>
        <end position="323"/>
    </location>
</feature>
<feature type="domain" description="BON" evidence="2">
    <location>
        <begin position="97"/>
        <end position="166"/>
    </location>
</feature>
<feature type="chain" id="PRO_5006604940" description="BON domain-containing protein" evidence="1">
    <location>
        <begin position="21"/>
        <end position="493"/>
    </location>
</feature>
<keyword evidence="1" id="KW-0732">Signal</keyword>
<dbReference type="KEGG" id="tee:Tel_08945"/>